<comment type="caution">
    <text evidence="2">The sequence shown here is derived from an EMBL/GenBank/DDBJ whole genome shotgun (WGS) entry which is preliminary data.</text>
</comment>
<sequence length="479" mass="51988">MPSRFQGRGRVGSWTKDRRESTAPLRTHKGAALNPKFFRGSEDAPRVTSSDSPQLWLEALSSAPSCILGLSAAVDSASRTMFVATSSQRCFSQSPASSTIFQHPIVDNLPTPYLGGSQCHDVMSTLTQKLAPTPLAHVGLMASGFARCVHVNASTGKAVSGWRPVHHTDASEALVGFDSRPLQTSSDNVPTTLSVTEMGDRVLSLSFSMSLYVRQGDNACERFHITSGKKSANQKLSKTVMLQAGGSCRLYHTDARRSMHERSLPRGLNASSPQDVQREGTKVLNKPRLPDTVAFAPPSSRLDSGDRSDLYHLRATYQAGLSHRVPPFVNQNQRAPLPESPVPGIEASGPSRSSFLSPRAFHLSFIRSAKGVRAPSAAALMMLIKARTSGPQSEACKDTVALDLGSDRTSAEISYPSKAQHPFPDEVIAYLIASIFYQHRSRAPDYLLPRHQSRIRCCEPGYSLTTTQSARSSFARTAH</sequence>
<proteinExistence type="predicted"/>
<protein>
    <submittedName>
        <fullName evidence="2">Uncharacterized protein</fullName>
    </submittedName>
</protein>
<organism evidence="2 3">
    <name type="scientific">Trichosporon asahii var. asahii (strain CBS 8904)</name>
    <name type="common">Yeast</name>
    <dbReference type="NCBI Taxonomy" id="1220162"/>
    <lineage>
        <taxon>Eukaryota</taxon>
        <taxon>Fungi</taxon>
        <taxon>Dikarya</taxon>
        <taxon>Basidiomycota</taxon>
        <taxon>Agaricomycotina</taxon>
        <taxon>Tremellomycetes</taxon>
        <taxon>Trichosporonales</taxon>
        <taxon>Trichosporonaceae</taxon>
        <taxon>Trichosporon</taxon>
    </lineage>
</organism>
<feature type="region of interest" description="Disordered" evidence="1">
    <location>
        <begin position="1"/>
        <end position="49"/>
    </location>
</feature>
<evidence type="ECO:0000313" key="2">
    <source>
        <dbReference type="EMBL" id="EKC99656.1"/>
    </source>
</evidence>
<dbReference type="EMBL" id="AMBO01000367">
    <property type="protein sequence ID" value="EKC99656.1"/>
    <property type="molecule type" value="Genomic_DNA"/>
</dbReference>
<evidence type="ECO:0000256" key="1">
    <source>
        <dbReference type="SAM" id="MobiDB-lite"/>
    </source>
</evidence>
<feature type="region of interest" description="Disordered" evidence="1">
    <location>
        <begin position="258"/>
        <end position="307"/>
    </location>
</feature>
<keyword evidence="3" id="KW-1185">Reference proteome</keyword>
<dbReference type="Proteomes" id="UP000006757">
    <property type="component" value="Unassembled WGS sequence"/>
</dbReference>
<reference evidence="2 3" key="1">
    <citation type="journal article" date="2012" name="Eukaryot. Cell">
        <title>Genome sequence of the Trichosporon asahii environmental strain CBS 8904.</title>
        <authorList>
            <person name="Yang R.Y."/>
            <person name="Li H.T."/>
            <person name="Zhu H."/>
            <person name="Zhou G.P."/>
            <person name="Wang M."/>
            <person name="Wang L."/>
        </authorList>
    </citation>
    <scope>NUCLEOTIDE SEQUENCE [LARGE SCALE GENOMIC DNA]</scope>
    <source>
        <strain evidence="2 3">CBS 8904</strain>
    </source>
</reference>
<dbReference type="AlphaFoldDB" id="K1VKF2"/>
<dbReference type="InParanoid" id="K1VKF2"/>
<gene>
    <name evidence="2" type="ORF">A1Q2_06075</name>
</gene>
<evidence type="ECO:0000313" key="3">
    <source>
        <dbReference type="Proteomes" id="UP000006757"/>
    </source>
</evidence>
<accession>K1VKF2</accession>
<name>K1VKF2_TRIAC</name>
<dbReference type="HOGENOM" id="CLU_691141_0_0_1"/>